<dbReference type="InterPro" id="IPR045010">
    <property type="entry name" value="MDR_fam"/>
</dbReference>
<protein>
    <submittedName>
        <fullName evidence="4">NAD(P)-binding protein</fullName>
    </submittedName>
</protein>
<dbReference type="CDD" id="cd05288">
    <property type="entry name" value="PGDH"/>
    <property type="match status" value="1"/>
</dbReference>
<dbReference type="PANTHER" id="PTHR43205">
    <property type="entry name" value="PROSTAGLANDIN REDUCTASE"/>
    <property type="match status" value="1"/>
</dbReference>
<evidence type="ECO:0000259" key="3">
    <source>
        <dbReference type="Pfam" id="PF16884"/>
    </source>
</evidence>
<dbReference type="PANTHER" id="PTHR43205:SF7">
    <property type="entry name" value="PROSTAGLANDIN REDUCTASE 1"/>
    <property type="match status" value="1"/>
</dbReference>
<keyword evidence="5" id="KW-1185">Reference proteome</keyword>
<sequence>MLNRHIVLAANPVGWPKLSDFETKTAQFDLQTAGNDPDHVLVLETLYISMDPYMRGRMRPGVPPPRPTLYSPFELNKTIEGYGVSRVLKSKFPEKYPPGSFVTSISTAWADYQILRQDELTLLEETRMIVSIPADEEEKLHIPLSHYVGPLGSPGVTGYVGFFKFGQPQPGETIFVSGAAGAVGQSVCLLAKRAGLRVVGSAGSDDKVRFLKEKIKIDAAFNYKKPVGGSLDTALAQLCPSGIDIYFDNVGGETLDAAIAHANENARFPLCGRISQINTAEADQYQLKNEDVARAKSISLSPFGVSADRPKLLDSIYGVVKPQITAGEWREFKEDVRVGLDAAPSYFIEMMRGSNFGKSIIEVKNPKAESVISKL</sequence>
<dbReference type="InterPro" id="IPR013149">
    <property type="entry name" value="ADH-like_C"/>
</dbReference>
<dbReference type="InterPro" id="IPR036291">
    <property type="entry name" value="NAD(P)-bd_dom_sf"/>
</dbReference>
<dbReference type="SUPFAM" id="SSF51735">
    <property type="entry name" value="NAD(P)-binding Rossmann-fold domains"/>
    <property type="match status" value="1"/>
</dbReference>
<dbReference type="Gene3D" id="3.90.180.10">
    <property type="entry name" value="Medium-chain alcohol dehydrogenases, catalytic domain"/>
    <property type="match status" value="1"/>
</dbReference>
<feature type="domain" description="Alcohol dehydrogenase-like C-terminal" evidence="2">
    <location>
        <begin position="182"/>
        <end position="301"/>
    </location>
</feature>
<dbReference type="Gene3D" id="3.40.50.720">
    <property type="entry name" value="NAD(P)-binding Rossmann-like Domain"/>
    <property type="match status" value="1"/>
</dbReference>
<dbReference type="Proteomes" id="UP000070544">
    <property type="component" value="Unassembled WGS sequence"/>
</dbReference>
<evidence type="ECO:0000259" key="2">
    <source>
        <dbReference type="Pfam" id="PF00107"/>
    </source>
</evidence>
<dbReference type="OrthoDB" id="809632at2759"/>
<dbReference type="InterPro" id="IPR041694">
    <property type="entry name" value="ADH_N_2"/>
</dbReference>
<feature type="domain" description="Oxidoreductase N-terminal" evidence="3">
    <location>
        <begin position="4"/>
        <end position="121"/>
    </location>
</feature>
<dbReference type="InterPro" id="IPR011032">
    <property type="entry name" value="GroES-like_sf"/>
</dbReference>
<evidence type="ECO:0000256" key="1">
    <source>
        <dbReference type="ARBA" id="ARBA00023002"/>
    </source>
</evidence>
<evidence type="ECO:0000313" key="5">
    <source>
        <dbReference type="Proteomes" id="UP000070544"/>
    </source>
</evidence>
<dbReference type="Pfam" id="PF16884">
    <property type="entry name" value="ADH_N_2"/>
    <property type="match status" value="1"/>
</dbReference>
<keyword evidence="1" id="KW-0560">Oxidoreductase</keyword>
<reference evidence="4 5" key="1">
    <citation type="journal article" date="2015" name="Genome Biol. Evol.">
        <title>Phylogenomic analyses indicate that early fungi evolved digesting cell walls of algal ancestors of land plants.</title>
        <authorList>
            <person name="Chang Y."/>
            <person name="Wang S."/>
            <person name="Sekimoto S."/>
            <person name="Aerts A.L."/>
            <person name="Choi C."/>
            <person name="Clum A."/>
            <person name="LaButti K.M."/>
            <person name="Lindquist E.A."/>
            <person name="Yee Ngan C."/>
            <person name="Ohm R.A."/>
            <person name="Salamov A.A."/>
            <person name="Grigoriev I.V."/>
            <person name="Spatafora J.W."/>
            <person name="Berbee M.L."/>
        </authorList>
    </citation>
    <scope>NUCLEOTIDE SEQUENCE [LARGE SCALE GENOMIC DNA]</scope>
    <source>
        <strain evidence="4 5">JEL478</strain>
    </source>
</reference>
<organism evidence="4 5">
    <name type="scientific">Gonapodya prolifera (strain JEL478)</name>
    <name type="common">Monoblepharis prolifera</name>
    <dbReference type="NCBI Taxonomy" id="1344416"/>
    <lineage>
        <taxon>Eukaryota</taxon>
        <taxon>Fungi</taxon>
        <taxon>Fungi incertae sedis</taxon>
        <taxon>Chytridiomycota</taxon>
        <taxon>Chytridiomycota incertae sedis</taxon>
        <taxon>Monoblepharidomycetes</taxon>
        <taxon>Monoblepharidales</taxon>
        <taxon>Gonapodyaceae</taxon>
        <taxon>Gonapodya</taxon>
    </lineage>
</organism>
<dbReference type="Pfam" id="PF00107">
    <property type="entry name" value="ADH_zinc_N"/>
    <property type="match status" value="1"/>
</dbReference>
<gene>
    <name evidence="4" type="ORF">M427DRAFT_404685</name>
</gene>
<name>A0A139AU01_GONPJ</name>
<dbReference type="SUPFAM" id="SSF50129">
    <property type="entry name" value="GroES-like"/>
    <property type="match status" value="1"/>
</dbReference>
<evidence type="ECO:0000313" key="4">
    <source>
        <dbReference type="EMBL" id="KXS20212.1"/>
    </source>
</evidence>
<dbReference type="AlphaFoldDB" id="A0A139AU01"/>
<dbReference type="EMBL" id="KQ965736">
    <property type="protein sequence ID" value="KXS20212.1"/>
    <property type="molecule type" value="Genomic_DNA"/>
</dbReference>
<dbReference type="OMA" id="MISDYNT"/>
<proteinExistence type="predicted"/>
<accession>A0A139AU01</accession>
<dbReference type="GO" id="GO:0016628">
    <property type="term" value="F:oxidoreductase activity, acting on the CH-CH group of donors, NAD or NADP as acceptor"/>
    <property type="evidence" value="ECO:0007669"/>
    <property type="project" value="InterPro"/>
</dbReference>